<dbReference type="EMBL" id="MDYQ01000315">
    <property type="protein sequence ID" value="PRP76560.1"/>
    <property type="molecule type" value="Genomic_DNA"/>
</dbReference>
<dbReference type="InParanoid" id="A0A2P6MXW9"/>
<name>A0A2P6MXW9_9EUKA</name>
<gene>
    <name evidence="1" type="ORF">PROFUN_14738</name>
</gene>
<evidence type="ECO:0000313" key="1">
    <source>
        <dbReference type="EMBL" id="PRP76560.1"/>
    </source>
</evidence>
<evidence type="ECO:0000313" key="2">
    <source>
        <dbReference type="Proteomes" id="UP000241769"/>
    </source>
</evidence>
<keyword evidence="2" id="KW-1185">Reference proteome</keyword>
<organism evidence="1 2">
    <name type="scientific">Planoprotostelium fungivorum</name>
    <dbReference type="NCBI Taxonomy" id="1890364"/>
    <lineage>
        <taxon>Eukaryota</taxon>
        <taxon>Amoebozoa</taxon>
        <taxon>Evosea</taxon>
        <taxon>Variosea</taxon>
        <taxon>Cavosteliida</taxon>
        <taxon>Cavosteliaceae</taxon>
        <taxon>Planoprotostelium</taxon>
    </lineage>
</organism>
<dbReference type="Proteomes" id="UP000241769">
    <property type="component" value="Unassembled WGS sequence"/>
</dbReference>
<dbReference type="AlphaFoldDB" id="A0A2P6MXW9"/>
<protein>
    <submittedName>
        <fullName evidence="1">Uncharacterized protein</fullName>
    </submittedName>
</protein>
<comment type="caution">
    <text evidence="1">The sequence shown here is derived from an EMBL/GenBank/DDBJ whole genome shotgun (WGS) entry which is preliminary data.</text>
</comment>
<proteinExistence type="predicted"/>
<sequence>MNQYSRHTNLFASGSDQETLYVTENTYQNSSKVLAFKDKPIQSSTSLYKQSFGIQLVRPSFLAYDFECILKKMNNNEVNQKTTYTLIVMNL</sequence>
<accession>A0A2P6MXW9</accession>
<reference evidence="1 2" key="1">
    <citation type="journal article" date="2018" name="Genome Biol. Evol.">
        <title>Multiple Roots of Fruiting Body Formation in Amoebozoa.</title>
        <authorList>
            <person name="Hillmann F."/>
            <person name="Forbes G."/>
            <person name="Novohradska S."/>
            <person name="Ferling I."/>
            <person name="Riege K."/>
            <person name="Groth M."/>
            <person name="Westermann M."/>
            <person name="Marz M."/>
            <person name="Spaller T."/>
            <person name="Winckler T."/>
            <person name="Schaap P."/>
            <person name="Glockner G."/>
        </authorList>
    </citation>
    <scope>NUCLEOTIDE SEQUENCE [LARGE SCALE GENOMIC DNA]</scope>
    <source>
        <strain evidence="1 2">Jena</strain>
    </source>
</reference>